<dbReference type="Ensembl" id="ENSANAT00000021720.1">
    <property type="protein sequence ID" value="ENSANAP00000004002.1"/>
    <property type="gene ID" value="ENSANAG00000020067.1"/>
</dbReference>
<evidence type="ECO:0000313" key="3">
    <source>
        <dbReference type="Proteomes" id="UP000233020"/>
    </source>
</evidence>
<name>A0A2K5C5P3_AOTNA</name>
<proteinExistence type="predicted"/>
<evidence type="ECO:0000256" key="1">
    <source>
        <dbReference type="SAM" id="Phobius"/>
    </source>
</evidence>
<evidence type="ECO:0000313" key="2">
    <source>
        <dbReference type="Ensembl" id="ENSANAP00000004002.1"/>
    </source>
</evidence>
<dbReference type="OMA" id="ISYCENG"/>
<feature type="transmembrane region" description="Helical" evidence="1">
    <location>
        <begin position="30"/>
        <end position="54"/>
    </location>
</feature>
<organism evidence="2 3">
    <name type="scientific">Aotus nancymaae</name>
    <name type="common">Ma's night monkey</name>
    <dbReference type="NCBI Taxonomy" id="37293"/>
    <lineage>
        <taxon>Eukaryota</taxon>
        <taxon>Metazoa</taxon>
        <taxon>Chordata</taxon>
        <taxon>Craniata</taxon>
        <taxon>Vertebrata</taxon>
        <taxon>Euteleostomi</taxon>
        <taxon>Mammalia</taxon>
        <taxon>Eutheria</taxon>
        <taxon>Euarchontoglires</taxon>
        <taxon>Primates</taxon>
        <taxon>Haplorrhini</taxon>
        <taxon>Platyrrhini</taxon>
        <taxon>Aotidae</taxon>
        <taxon>Aotus</taxon>
    </lineage>
</organism>
<dbReference type="AlphaFoldDB" id="A0A2K5C5P3"/>
<dbReference type="GeneTree" id="ENSGT00910000148173"/>
<accession>A0A2K5C5P3</accession>
<reference evidence="2" key="1">
    <citation type="submission" date="2025-08" db="UniProtKB">
        <authorList>
            <consortium name="Ensembl"/>
        </authorList>
    </citation>
    <scope>IDENTIFICATION</scope>
</reference>
<keyword evidence="1" id="KW-1133">Transmembrane helix</keyword>
<reference evidence="2" key="2">
    <citation type="submission" date="2025-09" db="UniProtKB">
        <authorList>
            <consortium name="Ensembl"/>
        </authorList>
    </citation>
    <scope>IDENTIFICATION</scope>
</reference>
<protein>
    <submittedName>
        <fullName evidence="2">Uncharacterized protein</fullName>
    </submittedName>
</protein>
<sequence length="77" mass="8747">MSFMANFLTDFLFALSGASFLCFVCRKQKIIFIGLFFKVGITTLPGISFCGFCLKLAHVRIKENSYIIQLKLLVIRC</sequence>
<keyword evidence="1" id="KW-0472">Membrane</keyword>
<keyword evidence="3" id="KW-1185">Reference proteome</keyword>
<keyword evidence="1" id="KW-0812">Transmembrane</keyword>
<dbReference type="Proteomes" id="UP000233020">
    <property type="component" value="Unplaced"/>
</dbReference>